<organism evidence="1 2">
    <name type="scientific">Pistacia integerrima</name>
    <dbReference type="NCBI Taxonomy" id="434235"/>
    <lineage>
        <taxon>Eukaryota</taxon>
        <taxon>Viridiplantae</taxon>
        <taxon>Streptophyta</taxon>
        <taxon>Embryophyta</taxon>
        <taxon>Tracheophyta</taxon>
        <taxon>Spermatophyta</taxon>
        <taxon>Magnoliopsida</taxon>
        <taxon>eudicotyledons</taxon>
        <taxon>Gunneridae</taxon>
        <taxon>Pentapetalae</taxon>
        <taxon>rosids</taxon>
        <taxon>malvids</taxon>
        <taxon>Sapindales</taxon>
        <taxon>Anacardiaceae</taxon>
        <taxon>Pistacia</taxon>
    </lineage>
</organism>
<comment type="caution">
    <text evidence="1">The sequence shown here is derived from an EMBL/GenBank/DDBJ whole genome shotgun (WGS) entry which is preliminary data.</text>
</comment>
<reference evidence="2" key="1">
    <citation type="journal article" date="2023" name="G3 (Bethesda)">
        <title>Genome assembly and association tests identify interacting loci associated with vigor, precocity, and sex in interspecific pistachio rootstocks.</title>
        <authorList>
            <person name="Palmer W."/>
            <person name="Jacygrad E."/>
            <person name="Sagayaradj S."/>
            <person name="Cavanaugh K."/>
            <person name="Han R."/>
            <person name="Bertier L."/>
            <person name="Beede B."/>
            <person name="Kafkas S."/>
            <person name="Golino D."/>
            <person name="Preece J."/>
            <person name="Michelmore R."/>
        </authorList>
    </citation>
    <scope>NUCLEOTIDE SEQUENCE [LARGE SCALE GENOMIC DNA]</scope>
</reference>
<protein>
    <submittedName>
        <fullName evidence="1">Uncharacterized protein</fullName>
    </submittedName>
</protein>
<accession>A0ACC0YJC4</accession>
<name>A0ACC0YJC4_9ROSI</name>
<dbReference type="EMBL" id="CM047741">
    <property type="protein sequence ID" value="KAJ0038359.1"/>
    <property type="molecule type" value="Genomic_DNA"/>
</dbReference>
<dbReference type="Proteomes" id="UP001163603">
    <property type="component" value="Chromosome 6"/>
</dbReference>
<evidence type="ECO:0000313" key="1">
    <source>
        <dbReference type="EMBL" id="KAJ0038359.1"/>
    </source>
</evidence>
<gene>
    <name evidence="1" type="ORF">Pint_22072</name>
</gene>
<evidence type="ECO:0000313" key="2">
    <source>
        <dbReference type="Proteomes" id="UP001163603"/>
    </source>
</evidence>
<keyword evidence="2" id="KW-1185">Reference proteome</keyword>
<proteinExistence type="predicted"/>
<sequence length="511" mass="57345">MDVMTTMNDGRNMMVPSFARGLNILLVDYDTTSLMYLASMLEQYSYKVATTELASVALSMINEEEGRFKLVIANVNMPDMACLSFLRVLIKKEIPVILIASERSLSATSKALDEGASFFLEKPISFDDLKYVWQHVYKSRVKPRKGNREMWSNEKMIREASDFQYSTNYQRINVDPKGKNKQVMEAGQVVLVDEKSKGTKRSLYNYEVEKRKGKKAKQDSERTNYDDMKLIKDIEKELMSDNIEELEKEMFENNTSSGQKESRRFIWTPELHLKFTAALKALENRKARPKQILKLMNVPYLTQRQVASHLQIAISLTISVSFKKYKLTQAKRNAENGASTDLPSGKRSPRIHGNSKISGQPHEKMVKPSGCQRGLRSCSIAIGFGGQCSSGSMPNLGKSPTDFTIPQNHEVNAVAISTPPAAGSVNQTEASTEFANLAKLLDEEVEEFTGLGDGVNPNDVDRYYELLTEALLGNNQLPPHFSKPSMRSFINDAKSLSAFAGDLHAIKMIQS</sequence>